<sequence length="88" mass="10321">MNIQLQPEDEQFIQTQIAKGKYENPEEVISKALKLLDKWEKGYQNWVEETRHQVEVAAQSLDRGEGIDGEVVVERLREKLRQAKENQL</sequence>
<dbReference type="Proteomes" id="UP000599391">
    <property type="component" value="Unassembled WGS sequence"/>
</dbReference>
<dbReference type="RefSeq" id="WP_214441454.1">
    <property type="nucleotide sequence ID" value="NZ_JAECZB010000092.1"/>
</dbReference>
<dbReference type="EMBL" id="JAECZB010000092">
    <property type="protein sequence ID" value="MBH8555241.1"/>
    <property type="molecule type" value="Genomic_DNA"/>
</dbReference>
<dbReference type="Pfam" id="PF03693">
    <property type="entry name" value="ParD_antitoxin"/>
    <property type="match status" value="1"/>
</dbReference>
<proteinExistence type="predicted"/>
<dbReference type="AlphaFoldDB" id="A0A8J7HHN0"/>
<evidence type="ECO:0000313" key="2">
    <source>
        <dbReference type="Proteomes" id="UP000599391"/>
    </source>
</evidence>
<dbReference type="PANTHER" id="PTHR36582:SF2">
    <property type="entry name" value="ANTITOXIN PARD"/>
    <property type="match status" value="1"/>
</dbReference>
<dbReference type="InterPro" id="IPR038296">
    <property type="entry name" value="ParD_sf"/>
</dbReference>
<protein>
    <submittedName>
        <fullName evidence="1">Type II toxin-antitoxin system ParD family antitoxin</fullName>
    </submittedName>
</protein>
<gene>
    <name evidence="1" type="ORF">I8751_23410</name>
</gene>
<dbReference type="InterPro" id="IPR022789">
    <property type="entry name" value="ParD"/>
</dbReference>
<organism evidence="1 2">
    <name type="scientific">Atlanticothrix silvestris CENA357</name>
    <dbReference type="NCBI Taxonomy" id="1725252"/>
    <lineage>
        <taxon>Bacteria</taxon>
        <taxon>Bacillati</taxon>
        <taxon>Cyanobacteriota</taxon>
        <taxon>Cyanophyceae</taxon>
        <taxon>Nostocales</taxon>
        <taxon>Nodulariaceae</taxon>
        <taxon>Atlanticothrix</taxon>
        <taxon>Atlanticothrix silvestris</taxon>
    </lineage>
</organism>
<comment type="caution">
    <text evidence="1">The sequence shown here is derived from an EMBL/GenBank/DDBJ whole genome shotgun (WGS) entry which is preliminary data.</text>
</comment>
<evidence type="ECO:0000313" key="1">
    <source>
        <dbReference type="EMBL" id="MBH8555241.1"/>
    </source>
</evidence>
<name>A0A8J7HHN0_9CYAN</name>
<dbReference type="Gene3D" id="6.10.10.120">
    <property type="entry name" value="Antitoxin ParD1-like"/>
    <property type="match status" value="1"/>
</dbReference>
<keyword evidence="2" id="KW-1185">Reference proteome</keyword>
<reference evidence="1 2" key="1">
    <citation type="journal article" date="2021" name="Int. J. Syst. Evol. Microbiol.">
        <title>Amazonocrinis nigriterrae gen. nov., sp. nov., Atlanticothrix silvestris gen. nov., sp. nov. and Dendronalium phyllosphericum gen. nov., sp. nov., nostocacean cyanobacteria from Brazilian environments.</title>
        <authorList>
            <person name="Alvarenga D.O."/>
            <person name="Andreote A.P.D."/>
            <person name="Branco L.H.Z."/>
            <person name="Delbaje E."/>
            <person name="Cruz R.B."/>
            <person name="Varani A.M."/>
            <person name="Fiore M.F."/>
        </authorList>
    </citation>
    <scope>NUCLEOTIDE SEQUENCE [LARGE SCALE GENOMIC DNA]</scope>
    <source>
        <strain evidence="1 2">CENA357</strain>
    </source>
</reference>
<accession>A0A8J7HHN0</accession>
<dbReference type="PANTHER" id="PTHR36582">
    <property type="entry name" value="ANTITOXIN PARD"/>
    <property type="match status" value="1"/>
</dbReference>